<accession>A0A1H7VXQ5</accession>
<evidence type="ECO:0000313" key="2">
    <source>
        <dbReference type="Proteomes" id="UP000198807"/>
    </source>
</evidence>
<proteinExistence type="predicted"/>
<dbReference type="AlphaFoldDB" id="A0A1H7VXQ5"/>
<dbReference type="EMBL" id="FOBC01000028">
    <property type="protein sequence ID" value="SEM14021.1"/>
    <property type="molecule type" value="Genomic_DNA"/>
</dbReference>
<name>A0A1H7VXQ5_9GAMM</name>
<dbReference type="Proteomes" id="UP000198807">
    <property type="component" value="Unassembled WGS sequence"/>
</dbReference>
<organism evidence="1 2">
    <name type="scientific">Halomonas daqiaonensis</name>
    <dbReference type="NCBI Taxonomy" id="650850"/>
    <lineage>
        <taxon>Bacteria</taxon>
        <taxon>Pseudomonadati</taxon>
        <taxon>Pseudomonadota</taxon>
        <taxon>Gammaproteobacteria</taxon>
        <taxon>Oceanospirillales</taxon>
        <taxon>Halomonadaceae</taxon>
        <taxon>Halomonas</taxon>
    </lineage>
</organism>
<evidence type="ECO:0000313" key="1">
    <source>
        <dbReference type="EMBL" id="SEM14021.1"/>
    </source>
</evidence>
<sequence>MYAIKFEADIRDDVVRIPDEYKSLKNKHARVVILLEDDQA</sequence>
<protein>
    <submittedName>
        <fullName evidence="1">Uncharacterized protein</fullName>
    </submittedName>
</protein>
<reference evidence="2" key="1">
    <citation type="submission" date="2016-10" db="EMBL/GenBank/DDBJ databases">
        <authorList>
            <person name="Varghese N."/>
            <person name="Submissions S."/>
        </authorList>
    </citation>
    <scope>NUCLEOTIDE SEQUENCE [LARGE SCALE GENOMIC DNA]</scope>
    <source>
        <strain evidence="2">CGMCC 1.9150</strain>
    </source>
</reference>
<gene>
    <name evidence="1" type="ORF">SAMN04488129_1288</name>
</gene>
<keyword evidence="2" id="KW-1185">Reference proteome</keyword>